<evidence type="ECO:0000313" key="14">
    <source>
        <dbReference type="EMBL" id="SMF62396.1"/>
    </source>
</evidence>
<comment type="function">
    <text evidence="10">Part of the Sec protein translocase complex. Interacts with the SecYEG preprotein conducting channel. SecDF uses the proton motive force (PMF) to complete protein translocation after the ATP-dependent function of SecA.</text>
</comment>
<name>A0A1X7G1N9_9SPHN</name>
<feature type="transmembrane region" description="Helical" evidence="10">
    <location>
        <begin position="495"/>
        <end position="522"/>
    </location>
</feature>
<keyword evidence="7 10" id="KW-1133">Transmembrane helix</keyword>
<dbReference type="Gene3D" id="3.30.70.3400">
    <property type="match status" value="1"/>
</dbReference>
<evidence type="ECO:0000259" key="13">
    <source>
        <dbReference type="Pfam" id="PF22599"/>
    </source>
</evidence>
<dbReference type="GO" id="GO:0005886">
    <property type="term" value="C:plasma membrane"/>
    <property type="evidence" value="ECO:0007669"/>
    <property type="project" value="UniProtKB-SubCell"/>
</dbReference>
<comment type="similarity">
    <text evidence="10">Belongs to the SecD/SecF family. SecD subfamily.</text>
</comment>
<feature type="domain" description="Protein translocase subunit SecDF P1" evidence="12">
    <location>
        <begin position="160"/>
        <end position="218"/>
    </location>
</feature>
<accession>A0A1X7G1N9</accession>
<dbReference type="GO" id="GO:0006605">
    <property type="term" value="P:protein targeting"/>
    <property type="evidence" value="ECO:0007669"/>
    <property type="project" value="UniProtKB-UniRule"/>
</dbReference>
<organism evidence="14 15">
    <name type="scientific">Allosphingosinicella indica</name>
    <dbReference type="NCBI Taxonomy" id="941907"/>
    <lineage>
        <taxon>Bacteria</taxon>
        <taxon>Pseudomonadati</taxon>
        <taxon>Pseudomonadota</taxon>
        <taxon>Alphaproteobacteria</taxon>
        <taxon>Sphingomonadales</taxon>
        <taxon>Sphingomonadaceae</taxon>
        <taxon>Allosphingosinicella</taxon>
    </lineage>
</organism>
<keyword evidence="6 10" id="KW-0653">Protein transport</keyword>
<dbReference type="NCBIfam" id="TIGR00916">
    <property type="entry name" value="2A0604s01"/>
    <property type="match status" value="1"/>
</dbReference>
<dbReference type="GO" id="GO:0043952">
    <property type="term" value="P:protein transport by the Sec complex"/>
    <property type="evidence" value="ECO:0007669"/>
    <property type="project" value="UniProtKB-UniRule"/>
</dbReference>
<evidence type="ECO:0000256" key="5">
    <source>
        <dbReference type="ARBA" id="ARBA00022692"/>
    </source>
</evidence>
<dbReference type="InterPro" id="IPR055344">
    <property type="entry name" value="SecD_SecF_C_bact"/>
</dbReference>
<protein>
    <recommendedName>
        <fullName evidence="10">Protein translocase subunit SecD</fullName>
    </recommendedName>
</protein>
<proteinExistence type="inferred from homology"/>
<gene>
    <name evidence="10" type="primary">secD</name>
    <name evidence="14" type="ORF">SAMN06295910_0992</name>
</gene>
<feature type="domain" description="Protein export membrane protein SecD/SecF C-terminal" evidence="11">
    <location>
        <begin position="350"/>
        <end position="521"/>
    </location>
</feature>
<comment type="caution">
    <text evidence="10">Lacks conserved residue(s) required for the propagation of feature annotation.</text>
</comment>
<keyword evidence="3 10" id="KW-1003">Cell membrane</keyword>
<keyword evidence="9 10" id="KW-0472">Membrane</keyword>
<dbReference type="PANTHER" id="PTHR30081">
    <property type="entry name" value="PROTEIN-EXPORT MEMBRANE PROTEIN SEC"/>
    <property type="match status" value="1"/>
</dbReference>
<evidence type="ECO:0000256" key="4">
    <source>
        <dbReference type="ARBA" id="ARBA00022519"/>
    </source>
</evidence>
<dbReference type="InterPro" id="IPR048631">
    <property type="entry name" value="SecD_1st"/>
</dbReference>
<dbReference type="AlphaFoldDB" id="A0A1X7G1N9"/>
<feature type="transmembrane region" description="Helical" evidence="10">
    <location>
        <begin position="421"/>
        <end position="441"/>
    </location>
</feature>
<evidence type="ECO:0000256" key="7">
    <source>
        <dbReference type="ARBA" id="ARBA00022989"/>
    </source>
</evidence>
<evidence type="ECO:0000256" key="9">
    <source>
        <dbReference type="ARBA" id="ARBA00023136"/>
    </source>
</evidence>
<dbReference type="InterPro" id="IPR005791">
    <property type="entry name" value="SecD"/>
</dbReference>
<dbReference type="STRING" id="941907.SAMN06295910_0992"/>
<feature type="transmembrane region" description="Helical" evidence="10">
    <location>
        <begin position="368"/>
        <end position="388"/>
    </location>
</feature>
<dbReference type="Gene3D" id="1.20.1640.10">
    <property type="entry name" value="Multidrug efflux transporter AcrB transmembrane domain"/>
    <property type="match status" value="1"/>
</dbReference>
<keyword evidence="4" id="KW-0997">Cell inner membrane</keyword>
<dbReference type="Gene3D" id="3.30.1360.200">
    <property type="match status" value="1"/>
</dbReference>
<keyword evidence="15" id="KW-1185">Reference proteome</keyword>
<dbReference type="NCBIfam" id="TIGR01129">
    <property type="entry name" value="secD"/>
    <property type="match status" value="1"/>
</dbReference>
<keyword evidence="8 10" id="KW-0811">Translocation</keyword>
<feature type="transmembrane region" description="Helical" evidence="10">
    <location>
        <begin position="395"/>
        <end position="415"/>
    </location>
</feature>
<reference evidence="15" key="1">
    <citation type="submission" date="2017-04" db="EMBL/GenBank/DDBJ databases">
        <authorList>
            <person name="Varghese N."/>
            <person name="Submissions S."/>
        </authorList>
    </citation>
    <scope>NUCLEOTIDE SEQUENCE [LARGE SCALE GENOMIC DNA]</scope>
    <source>
        <strain evidence="15">Dd16</strain>
    </source>
</reference>
<feature type="domain" description="SecDF P1 head subdomain" evidence="13">
    <location>
        <begin position="236"/>
        <end position="349"/>
    </location>
</feature>
<dbReference type="InterPro" id="IPR022813">
    <property type="entry name" value="SecD/SecF_arch_bac"/>
</dbReference>
<dbReference type="Pfam" id="PF21760">
    <property type="entry name" value="SecD_1st"/>
    <property type="match status" value="1"/>
</dbReference>
<dbReference type="FunFam" id="1.20.1640.10:FF:000004">
    <property type="entry name" value="Protein translocase subunit SecD"/>
    <property type="match status" value="1"/>
</dbReference>
<dbReference type="SUPFAM" id="SSF82866">
    <property type="entry name" value="Multidrug efflux transporter AcrB transmembrane domain"/>
    <property type="match status" value="1"/>
</dbReference>
<dbReference type="InterPro" id="IPR048634">
    <property type="entry name" value="SecD_SecF_C"/>
</dbReference>
<evidence type="ECO:0000256" key="6">
    <source>
        <dbReference type="ARBA" id="ARBA00022927"/>
    </source>
</evidence>
<dbReference type="GO" id="GO:0015450">
    <property type="term" value="F:protein-transporting ATPase activity"/>
    <property type="evidence" value="ECO:0007669"/>
    <property type="project" value="InterPro"/>
</dbReference>
<evidence type="ECO:0000259" key="11">
    <source>
        <dbReference type="Pfam" id="PF02355"/>
    </source>
</evidence>
<dbReference type="GO" id="GO:0065002">
    <property type="term" value="P:intracellular protein transmembrane transport"/>
    <property type="evidence" value="ECO:0007669"/>
    <property type="project" value="UniProtKB-UniRule"/>
</dbReference>
<evidence type="ECO:0000259" key="12">
    <source>
        <dbReference type="Pfam" id="PF21760"/>
    </source>
</evidence>
<dbReference type="EMBL" id="LT840185">
    <property type="protein sequence ID" value="SMF62396.1"/>
    <property type="molecule type" value="Genomic_DNA"/>
</dbReference>
<evidence type="ECO:0000256" key="3">
    <source>
        <dbReference type="ARBA" id="ARBA00022475"/>
    </source>
</evidence>
<evidence type="ECO:0000256" key="8">
    <source>
        <dbReference type="ARBA" id="ARBA00023010"/>
    </source>
</evidence>
<sequence>MLDFPRWKIWMVSLTLLVGVLFSIPSFLPQRVVDRFPAWLPHSQIALGLDLAGGSHLLLEGTTGDIAKQRLETMEESIRTQMRRESPRIEIGEISTTGGRLSFLVRDPAQTDAAREVAYNLTQPVGIAGQRDWNVNVIDTSRIVMEPTQAGIADALDKAMDTAREVVYNRVDPEGTREVTIVRQGGNRILVQVPGLEDPESLKQLLGKTARLEFKLVDLNADPTQVAQGRAPVGSQVLPYPEGQGGRIAVQRRAMVTGDQLIDASQQFDPQTNQPTVSIRFDGAGGRRFANVTQQNVGKPFAIILDGVVISAPNINEPILGGQAQISGNFTVETANNLAVQLRSGKLPVELKVVEERTVGPDLGADSIRAGVIASIIATVAVIIFMLITYGRFGVYANLALVINVFVIVGVMAFFHATLTLPGIAGFVLTIGAAVDANVLINERIREERRRGRSVMQSVELGYKEASRTIFDANVTNAIAAVIMIILGSGPVKGFATVLLIGIITSVFTAVTFTRMLVIIWLRRNRPSEIHI</sequence>
<dbReference type="Pfam" id="PF22599">
    <property type="entry name" value="SecDF_P1_head"/>
    <property type="match status" value="1"/>
</dbReference>
<evidence type="ECO:0000313" key="15">
    <source>
        <dbReference type="Proteomes" id="UP000192934"/>
    </source>
</evidence>
<dbReference type="InterPro" id="IPR054384">
    <property type="entry name" value="SecDF_P1_head"/>
</dbReference>
<dbReference type="OrthoDB" id="9805019at2"/>
<comment type="subunit">
    <text evidence="10">Forms a complex with SecF. Part of the essential Sec protein translocation apparatus which comprises SecA, SecYEG and auxiliary proteins SecDF-YajC and YidC.</text>
</comment>
<evidence type="ECO:0000256" key="10">
    <source>
        <dbReference type="HAMAP-Rule" id="MF_01463"/>
    </source>
</evidence>
<keyword evidence="5 10" id="KW-0812">Transmembrane</keyword>
<dbReference type="HAMAP" id="MF_01463_B">
    <property type="entry name" value="SecD_B"/>
    <property type="match status" value="1"/>
</dbReference>
<dbReference type="RefSeq" id="WP_085217778.1">
    <property type="nucleotide sequence ID" value="NZ_LT840185.1"/>
</dbReference>
<dbReference type="Pfam" id="PF02355">
    <property type="entry name" value="SecD_SecF_C"/>
    <property type="match status" value="1"/>
</dbReference>
<comment type="subcellular location">
    <subcellularLocation>
        <location evidence="1 10">Cell membrane</location>
        <topology evidence="1 10">Multi-pass membrane protein</topology>
    </subcellularLocation>
</comment>
<feature type="transmembrane region" description="Helical" evidence="10">
    <location>
        <begin position="470"/>
        <end position="489"/>
    </location>
</feature>
<dbReference type="Proteomes" id="UP000192934">
    <property type="component" value="Chromosome I"/>
</dbReference>
<evidence type="ECO:0000256" key="2">
    <source>
        <dbReference type="ARBA" id="ARBA00022448"/>
    </source>
</evidence>
<keyword evidence="2 10" id="KW-0813">Transport</keyword>
<dbReference type="PANTHER" id="PTHR30081:SF1">
    <property type="entry name" value="PROTEIN TRANSLOCASE SUBUNIT SECD"/>
    <property type="match status" value="1"/>
</dbReference>
<evidence type="ECO:0000256" key="1">
    <source>
        <dbReference type="ARBA" id="ARBA00004651"/>
    </source>
</evidence>
<dbReference type="FunFam" id="3.30.1360.200:FF:000002">
    <property type="entry name" value="Preprotein translocase subunit SecD"/>
    <property type="match status" value="1"/>
</dbReference>